<reference evidence="1" key="1">
    <citation type="submission" date="2020-04" db="EMBL/GenBank/DDBJ databases">
        <authorList>
            <person name="Chiriac C."/>
            <person name="Salcher M."/>
            <person name="Ghai R."/>
            <person name="Kavagutti S V."/>
        </authorList>
    </citation>
    <scope>NUCLEOTIDE SEQUENCE</scope>
</reference>
<name>A0A6J5LNH4_9CAUD</name>
<gene>
    <name evidence="1" type="ORF">UFOVP295_3</name>
</gene>
<proteinExistence type="predicted"/>
<protein>
    <submittedName>
        <fullName evidence="1">Uncharacterized protein</fullName>
    </submittedName>
</protein>
<accession>A0A6J5LNH4</accession>
<dbReference type="EMBL" id="LR796312">
    <property type="protein sequence ID" value="CAB4135918.1"/>
    <property type="molecule type" value="Genomic_DNA"/>
</dbReference>
<sequence length="93" mass="10646">MIGMTLRVEMLDGETHEAPITYGVACRWEDHHPQLSVGQFLENMKFKALAWLAWDAVRTHGVVVEVFPKWIEKVGDITFVPKEKPKQDAQLIS</sequence>
<evidence type="ECO:0000313" key="1">
    <source>
        <dbReference type="EMBL" id="CAB4135918.1"/>
    </source>
</evidence>
<organism evidence="1">
    <name type="scientific">uncultured Caudovirales phage</name>
    <dbReference type="NCBI Taxonomy" id="2100421"/>
    <lineage>
        <taxon>Viruses</taxon>
        <taxon>Duplodnaviria</taxon>
        <taxon>Heunggongvirae</taxon>
        <taxon>Uroviricota</taxon>
        <taxon>Caudoviricetes</taxon>
        <taxon>Peduoviridae</taxon>
        <taxon>Maltschvirus</taxon>
        <taxon>Maltschvirus maltsch</taxon>
    </lineage>
</organism>